<comment type="caution">
    <text evidence="1">The sequence shown here is derived from an EMBL/GenBank/DDBJ whole genome shotgun (WGS) entry which is preliminary data.</text>
</comment>
<evidence type="ECO:0000313" key="2">
    <source>
        <dbReference type="Proteomes" id="UP001597508"/>
    </source>
</evidence>
<sequence>MKKHFELIPHVGARDIRFGMTKKEVISILGEPENHSKKSVFEYEGEQIESPEQLGYFENELQITIDGERGVDFIEFYGKEREKTDVFFKNIDVFSNTATELISKISELTKEKYDSEHTELPYTVIFRNIDLSLWRQIISGDEGKYFWTIAIGRKDYYRE</sequence>
<name>A0ABW5LQ29_9FLAO</name>
<proteinExistence type="predicted"/>
<dbReference type="EMBL" id="JBHULH010000003">
    <property type="protein sequence ID" value="MFD2566933.1"/>
    <property type="molecule type" value="Genomic_DNA"/>
</dbReference>
<dbReference type="RefSeq" id="WP_379665643.1">
    <property type="nucleotide sequence ID" value="NZ_JBHULH010000003.1"/>
</dbReference>
<accession>A0ABW5LQ29</accession>
<dbReference type="Proteomes" id="UP001597508">
    <property type="component" value="Unassembled WGS sequence"/>
</dbReference>
<evidence type="ECO:0000313" key="1">
    <source>
        <dbReference type="EMBL" id="MFD2566933.1"/>
    </source>
</evidence>
<reference evidence="2" key="1">
    <citation type="journal article" date="2019" name="Int. J. Syst. Evol. Microbiol.">
        <title>The Global Catalogue of Microorganisms (GCM) 10K type strain sequencing project: providing services to taxonomists for standard genome sequencing and annotation.</title>
        <authorList>
            <consortium name="The Broad Institute Genomics Platform"/>
            <consortium name="The Broad Institute Genome Sequencing Center for Infectious Disease"/>
            <person name="Wu L."/>
            <person name="Ma J."/>
        </authorList>
    </citation>
    <scope>NUCLEOTIDE SEQUENCE [LARGE SCALE GENOMIC DNA]</scope>
    <source>
        <strain evidence="2">KCTC 52127</strain>
    </source>
</reference>
<keyword evidence="2" id="KW-1185">Reference proteome</keyword>
<gene>
    <name evidence="1" type="ORF">ACFSRZ_06090</name>
</gene>
<organism evidence="1 2">
    <name type="scientific">Pseudotenacibaculum haliotis</name>
    <dbReference type="NCBI Taxonomy" id="1862138"/>
    <lineage>
        <taxon>Bacteria</taxon>
        <taxon>Pseudomonadati</taxon>
        <taxon>Bacteroidota</taxon>
        <taxon>Flavobacteriia</taxon>
        <taxon>Flavobacteriales</taxon>
        <taxon>Flavobacteriaceae</taxon>
        <taxon>Pseudotenacibaculum</taxon>
    </lineage>
</organism>
<protein>
    <submittedName>
        <fullName evidence="1">Uncharacterized protein</fullName>
    </submittedName>
</protein>